<proteinExistence type="inferred from homology"/>
<dbReference type="AlphaFoldDB" id="A0A1D2VPL0"/>
<evidence type="ECO:0000256" key="2">
    <source>
        <dbReference type="ARBA" id="ARBA00005135"/>
    </source>
</evidence>
<dbReference type="PANTHER" id="PTHR43344:SF2">
    <property type="entry name" value="PHOSPHOSERINE PHOSPHATASE"/>
    <property type="match status" value="1"/>
</dbReference>
<dbReference type="SFLD" id="SFLDF00029">
    <property type="entry name" value="phosphoserine_phosphatase"/>
    <property type="match status" value="1"/>
</dbReference>
<evidence type="ECO:0000256" key="10">
    <source>
        <dbReference type="ARBA" id="ARBA00031693"/>
    </source>
</evidence>
<dbReference type="InterPro" id="IPR050582">
    <property type="entry name" value="HAD-like_SerB"/>
</dbReference>
<evidence type="ECO:0000256" key="11">
    <source>
        <dbReference type="PIRSR" id="PIRSR604469-1"/>
    </source>
</evidence>
<dbReference type="RefSeq" id="XP_020049858.1">
    <property type="nucleotide sequence ID" value="XM_020192261.1"/>
</dbReference>
<keyword evidence="6" id="KW-0479">Metal-binding</keyword>
<dbReference type="InterPro" id="IPR036412">
    <property type="entry name" value="HAD-like_sf"/>
</dbReference>
<dbReference type="GO" id="GO:0036424">
    <property type="term" value="F:L-phosphoserine phosphatase activity"/>
    <property type="evidence" value="ECO:0007669"/>
    <property type="project" value="EnsemblFungi"/>
</dbReference>
<dbReference type="PANTHER" id="PTHR43344">
    <property type="entry name" value="PHOSPHOSERINE PHOSPHATASE"/>
    <property type="match status" value="1"/>
</dbReference>
<evidence type="ECO:0000256" key="8">
    <source>
        <dbReference type="ARBA" id="ARBA00022842"/>
    </source>
</evidence>
<comment type="cofactor">
    <cofactor evidence="1">
        <name>Mg(2+)</name>
        <dbReference type="ChEBI" id="CHEBI:18420"/>
    </cofactor>
</comment>
<dbReference type="OrthoDB" id="27226at2759"/>
<comment type="pathway">
    <text evidence="2">Amino-acid biosynthesis; L-serine biosynthesis; L-serine from 3-phospho-D-glycerate: step 3/3.</text>
</comment>
<dbReference type="SFLD" id="SFLDG01136">
    <property type="entry name" value="C1.6:_Phosphoserine_Phosphatas"/>
    <property type="match status" value="1"/>
</dbReference>
<evidence type="ECO:0000256" key="7">
    <source>
        <dbReference type="ARBA" id="ARBA00022801"/>
    </source>
</evidence>
<dbReference type="NCBIfam" id="TIGR00338">
    <property type="entry name" value="serB"/>
    <property type="match status" value="1"/>
</dbReference>
<dbReference type="GeneID" id="30965897"/>
<evidence type="ECO:0000256" key="1">
    <source>
        <dbReference type="ARBA" id="ARBA00001946"/>
    </source>
</evidence>
<dbReference type="EMBL" id="KV454475">
    <property type="protein sequence ID" value="ODV63551.1"/>
    <property type="molecule type" value="Genomic_DNA"/>
</dbReference>
<accession>A0A1D2VPL0</accession>
<evidence type="ECO:0000256" key="5">
    <source>
        <dbReference type="ARBA" id="ARBA00022605"/>
    </source>
</evidence>
<reference evidence="13" key="1">
    <citation type="submission" date="2016-05" db="EMBL/GenBank/DDBJ databases">
        <title>Comparative genomics of biotechnologically important yeasts.</title>
        <authorList>
            <consortium name="DOE Joint Genome Institute"/>
            <person name="Riley R."/>
            <person name="Haridas S."/>
            <person name="Wolfe K.H."/>
            <person name="Lopes M.R."/>
            <person name="Hittinger C.T."/>
            <person name="Goker M."/>
            <person name="Salamov A."/>
            <person name="Wisecaver J."/>
            <person name="Long T.M."/>
            <person name="Aerts A.L."/>
            <person name="Barry K."/>
            <person name="Choi C."/>
            <person name="Clum A."/>
            <person name="Coughlan A.Y."/>
            <person name="Deshpande S."/>
            <person name="Douglass A.P."/>
            <person name="Hanson S.J."/>
            <person name="Klenk H.-P."/>
            <person name="Labutti K."/>
            <person name="Lapidus A."/>
            <person name="Lindquist E."/>
            <person name="Lipzen A."/>
            <person name="Meier-Kolthoff J.P."/>
            <person name="Ohm R.A."/>
            <person name="Otillar R.P."/>
            <person name="Pangilinan J."/>
            <person name="Peng Y."/>
            <person name="Rokas A."/>
            <person name="Rosa C.A."/>
            <person name="Scheuner C."/>
            <person name="Sibirny A.A."/>
            <person name="Slot J.C."/>
            <person name="Stielow J.B."/>
            <person name="Sun H."/>
            <person name="Kurtzman C.P."/>
            <person name="Blackwell M."/>
            <person name="Grigoriev I.V."/>
            <person name="Jeffries T.W."/>
        </authorList>
    </citation>
    <scope>NUCLEOTIDE SEQUENCE [LARGE SCALE GENOMIC DNA]</scope>
    <source>
        <strain evidence="13">DSM 1968</strain>
    </source>
</reference>
<dbReference type="GO" id="GO:0005737">
    <property type="term" value="C:cytoplasm"/>
    <property type="evidence" value="ECO:0007669"/>
    <property type="project" value="TreeGrafter"/>
</dbReference>
<keyword evidence="7" id="KW-0378">Hydrolase</keyword>
<dbReference type="SFLD" id="SFLDG01137">
    <property type="entry name" value="C1.6.1:_Phosphoserine_Phosphat"/>
    <property type="match status" value="1"/>
</dbReference>
<dbReference type="GO" id="GO:0006564">
    <property type="term" value="P:L-serine biosynthetic process"/>
    <property type="evidence" value="ECO:0007669"/>
    <property type="project" value="UniProtKB-KW"/>
</dbReference>
<dbReference type="NCBIfam" id="TIGR01488">
    <property type="entry name" value="HAD-SF-IB"/>
    <property type="match status" value="1"/>
</dbReference>
<evidence type="ECO:0000256" key="9">
    <source>
        <dbReference type="ARBA" id="ARBA00023299"/>
    </source>
</evidence>
<keyword evidence="8" id="KW-0460">Magnesium</keyword>
<dbReference type="FunCoup" id="A0A1D2VPL0">
    <property type="interactions" value="558"/>
</dbReference>
<name>A0A1D2VPL0_9ASCO</name>
<dbReference type="SFLD" id="SFLDS00003">
    <property type="entry name" value="Haloacid_Dehalogenase"/>
    <property type="match status" value="1"/>
</dbReference>
<dbReference type="UniPathway" id="UPA00135">
    <property type="reaction ID" value="UER00198"/>
</dbReference>
<evidence type="ECO:0000256" key="4">
    <source>
        <dbReference type="ARBA" id="ARBA00012640"/>
    </source>
</evidence>
<comment type="similarity">
    <text evidence="3">Belongs to the HAD-like hydrolase superfamily. SerB family.</text>
</comment>
<evidence type="ECO:0000256" key="3">
    <source>
        <dbReference type="ARBA" id="ARBA00009184"/>
    </source>
</evidence>
<dbReference type="Pfam" id="PF00702">
    <property type="entry name" value="Hydrolase"/>
    <property type="match status" value="1"/>
</dbReference>
<dbReference type="Proteomes" id="UP000095038">
    <property type="component" value="Unassembled WGS sequence"/>
</dbReference>
<evidence type="ECO:0000313" key="12">
    <source>
        <dbReference type="EMBL" id="ODV63551.1"/>
    </source>
</evidence>
<keyword evidence="9" id="KW-0718">Serine biosynthesis</keyword>
<protein>
    <recommendedName>
        <fullName evidence="4">phosphoserine phosphatase</fullName>
        <ecNumber evidence="4">3.1.3.3</ecNumber>
    </recommendedName>
    <alternativeName>
        <fullName evidence="10">O-phosphoserine phosphohydrolase</fullName>
    </alternativeName>
</protein>
<dbReference type="CDD" id="cd07500">
    <property type="entry name" value="HAD_PSP"/>
    <property type="match status" value="1"/>
</dbReference>
<keyword evidence="5" id="KW-0028">Amino-acid biosynthesis</keyword>
<gene>
    <name evidence="12" type="ORF">ASCRUDRAFT_73380</name>
</gene>
<feature type="active site" description="Proton donor" evidence="11">
    <location>
        <position position="101"/>
    </location>
</feature>
<dbReference type="EC" id="3.1.3.3" evidence="4"/>
<dbReference type="SUPFAM" id="SSF56784">
    <property type="entry name" value="HAD-like"/>
    <property type="match status" value="1"/>
</dbReference>
<dbReference type="STRING" id="1344418.A0A1D2VPL0"/>
<keyword evidence="13" id="KW-1185">Reference proteome</keyword>
<dbReference type="InterPro" id="IPR004469">
    <property type="entry name" value="PSP"/>
</dbReference>
<organism evidence="12 13">
    <name type="scientific">Ascoidea rubescens DSM 1968</name>
    <dbReference type="NCBI Taxonomy" id="1344418"/>
    <lineage>
        <taxon>Eukaryota</taxon>
        <taxon>Fungi</taxon>
        <taxon>Dikarya</taxon>
        <taxon>Ascomycota</taxon>
        <taxon>Saccharomycotina</taxon>
        <taxon>Saccharomycetes</taxon>
        <taxon>Ascoideaceae</taxon>
        <taxon>Ascoidea</taxon>
    </lineage>
</organism>
<dbReference type="Gene3D" id="3.40.50.1000">
    <property type="entry name" value="HAD superfamily/HAD-like"/>
    <property type="match status" value="1"/>
</dbReference>
<dbReference type="GO" id="GO:0000287">
    <property type="term" value="F:magnesium ion binding"/>
    <property type="evidence" value="ECO:0007669"/>
    <property type="project" value="TreeGrafter"/>
</dbReference>
<dbReference type="InParanoid" id="A0A1D2VPL0"/>
<sequence>MSYSLTVIASNSEFESSQILGNIHSYLQSLPIRNLVLINLSINKAVEFQFDIIDNNNNEFEKYYKIFKTYQLNKKFGTNVDLIFQKIGKRKTQKLIVFDMDSTLIYQEVIELIASYANVEEEVKRITTSAMNGEIDFKESLRQRVLLLKGIDSTEIWDELKYRIQITNGAKEFCYGIKKKNNCKLAVLSGGFLPLANYIKEQLNLDYAFANVLEEVDGKLSGRTVGEIVDGDKKAELLIQIAQENNIGFEDIVAVGDGANDLKMMSKAGFGIAWNAKPKVQGLAPSCLNSTSLKDVFYIFGYNDNEVGELINN</sequence>
<feature type="active site" description="Nucleophile" evidence="11">
    <location>
        <position position="99"/>
    </location>
</feature>
<evidence type="ECO:0000313" key="13">
    <source>
        <dbReference type="Proteomes" id="UP000095038"/>
    </source>
</evidence>
<evidence type="ECO:0000256" key="6">
    <source>
        <dbReference type="ARBA" id="ARBA00022723"/>
    </source>
</evidence>
<dbReference type="InterPro" id="IPR023214">
    <property type="entry name" value="HAD_sf"/>
</dbReference>